<proteinExistence type="inferred from homology"/>
<keyword evidence="2" id="KW-0560">Oxidoreductase</keyword>
<dbReference type="SMART" id="SM00822">
    <property type="entry name" value="PKS_KR"/>
    <property type="match status" value="1"/>
</dbReference>
<comment type="caution">
    <text evidence="4">The sequence shown here is derived from an EMBL/GenBank/DDBJ whole genome shotgun (WGS) entry which is preliminary data.</text>
</comment>
<dbReference type="InterPro" id="IPR002347">
    <property type="entry name" value="SDR_fam"/>
</dbReference>
<protein>
    <submittedName>
        <fullName evidence="4">SDR family oxidoreductase</fullName>
    </submittedName>
</protein>
<evidence type="ECO:0000313" key="5">
    <source>
        <dbReference type="Proteomes" id="UP000774570"/>
    </source>
</evidence>
<evidence type="ECO:0000256" key="2">
    <source>
        <dbReference type="ARBA" id="ARBA00023002"/>
    </source>
</evidence>
<dbReference type="InterPro" id="IPR036291">
    <property type="entry name" value="NAD(P)-bd_dom_sf"/>
</dbReference>
<evidence type="ECO:0000313" key="4">
    <source>
        <dbReference type="EMBL" id="MBW8484644.1"/>
    </source>
</evidence>
<evidence type="ECO:0000256" key="1">
    <source>
        <dbReference type="ARBA" id="ARBA00006484"/>
    </source>
</evidence>
<dbReference type="PRINTS" id="PR00081">
    <property type="entry name" value="GDHRDH"/>
</dbReference>
<dbReference type="RefSeq" id="WP_220167876.1">
    <property type="nucleotide sequence ID" value="NZ_JAIBOA010000012.1"/>
</dbReference>
<keyword evidence="5" id="KW-1185">Reference proteome</keyword>
<dbReference type="CDD" id="cd05233">
    <property type="entry name" value="SDR_c"/>
    <property type="match status" value="1"/>
</dbReference>
<comment type="similarity">
    <text evidence="1">Belongs to the short-chain dehydrogenases/reductases (SDR) family.</text>
</comment>
<dbReference type="PANTHER" id="PTHR44196">
    <property type="entry name" value="DEHYDROGENASE/REDUCTASE SDR FAMILY MEMBER 7B"/>
    <property type="match status" value="1"/>
</dbReference>
<dbReference type="InterPro" id="IPR057326">
    <property type="entry name" value="KR_dom"/>
</dbReference>
<evidence type="ECO:0000259" key="3">
    <source>
        <dbReference type="SMART" id="SM00822"/>
    </source>
</evidence>
<reference evidence="4 5" key="1">
    <citation type="submission" date="2021-07" db="EMBL/GenBank/DDBJ databases">
        <title>Actinomadura sp. PM05-2 isolated from lichen.</title>
        <authorList>
            <person name="Somphong A."/>
            <person name="Phongsopitanun W."/>
            <person name="Tanasupawat S."/>
            <person name="Peongsungnone V."/>
        </authorList>
    </citation>
    <scope>NUCLEOTIDE SEQUENCE [LARGE SCALE GENOMIC DNA]</scope>
    <source>
        <strain evidence="4 5">PM05-2</strain>
    </source>
</reference>
<gene>
    <name evidence="4" type="ORF">K1Y72_19830</name>
</gene>
<dbReference type="Pfam" id="PF00106">
    <property type="entry name" value="adh_short"/>
    <property type="match status" value="1"/>
</dbReference>
<dbReference type="SUPFAM" id="SSF51735">
    <property type="entry name" value="NAD(P)-binding Rossmann-fold domains"/>
    <property type="match status" value="1"/>
</dbReference>
<dbReference type="PANTHER" id="PTHR44196:SF1">
    <property type="entry name" value="DEHYDROGENASE_REDUCTASE SDR FAMILY MEMBER 7B"/>
    <property type="match status" value="1"/>
</dbReference>
<dbReference type="Proteomes" id="UP000774570">
    <property type="component" value="Unassembled WGS sequence"/>
</dbReference>
<organism evidence="4 5">
    <name type="scientific">Actinomadura parmotrematis</name>
    <dbReference type="NCBI Taxonomy" id="2864039"/>
    <lineage>
        <taxon>Bacteria</taxon>
        <taxon>Bacillati</taxon>
        <taxon>Actinomycetota</taxon>
        <taxon>Actinomycetes</taxon>
        <taxon>Streptosporangiales</taxon>
        <taxon>Thermomonosporaceae</taxon>
        <taxon>Actinomadura</taxon>
    </lineage>
</organism>
<dbReference type="EMBL" id="JAIBOA010000012">
    <property type="protein sequence ID" value="MBW8484644.1"/>
    <property type="molecule type" value="Genomic_DNA"/>
</dbReference>
<name>A0ABS7FYA1_9ACTN</name>
<dbReference type="Gene3D" id="3.40.50.720">
    <property type="entry name" value="NAD(P)-binding Rossmann-like Domain"/>
    <property type="match status" value="1"/>
</dbReference>
<feature type="domain" description="Ketoreductase" evidence="3">
    <location>
        <begin position="5"/>
        <end position="181"/>
    </location>
</feature>
<accession>A0ABS7FYA1</accession>
<sequence length="251" mass="26051">MTGARTALVTGAGSGLGALAAQRLAAAGWDVVALDVDEPGLAATARRSPTLHTRACDVTDPDAVAAVAAEAGPLQRVVHAAAISPLVPALDQPVEDVHRVLHINFLGTVHVVRAALPAMLDAGRGEIVLFSSLASLVPGRLTSAYAAAKAAVNAYAESLLIEYGGRGVTFRVVVPAQVDTPMYRRQAAAHPKATAGMKGMDPGAVLDAVDRSLARPEGDLYVYPGTVARLTAATKRHFPTLMRRVLDKQTS</sequence>